<dbReference type="NCBIfam" id="TIGR02145">
    <property type="entry name" value="Fib_succ_major"/>
    <property type="match status" value="1"/>
</dbReference>
<name>A0A098S2B3_9BACT</name>
<evidence type="ECO:0000256" key="1">
    <source>
        <dbReference type="SAM" id="SignalP"/>
    </source>
</evidence>
<dbReference type="Pfam" id="PF09603">
    <property type="entry name" value="Fib_succ_major"/>
    <property type="match status" value="1"/>
</dbReference>
<dbReference type="PROSITE" id="PS51257">
    <property type="entry name" value="PROKAR_LIPOPROTEIN"/>
    <property type="match status" value="1"/>
</dbReference>
<evidence type="ECO:0000259" key="2">
    <source>
        <dbReference type="Pfam" id="PF09603"/>
    </source>
</evidence>
<accession>A0A098S2B3</accession>
<dbReference type="InterPro" id="IPR025667">
    <property type="entry name" value="SprB_repeat"/>
</dbReference>
<keyword evidence="1" id="KW-0732">Signal</keyword>
<dbReference type="Gene3D" id="2.60.40.740">
    <property type="match status" value="2"/>
</dbReference>
<dbReference type="STRING" id="1524460.IX84_22935"/>
<dbReference type="AlphaFoldDB" id="A0A098S2B3"/>
<dbReference type="EMBL" id="JPOS01000081">
    <property type="protein sequence ID" value="KGE86270.1"/>
    <property type="molecule type" value="Genomic_DNA"/>
</dbReference>
<keyword evidence="4" id="KW-1185">Reference proteome</keyword>
<proteinExistence type="predicted"/>
<comment type="caution">
    <text evidence="3">The sequence shown here is derived from an EMBL/GenBank/DDBJ whole genome shotgun (WGS) entry which is preliminary data.</text>
</comment>
<feature type="signal peptide" evidence="1">
    <location>
        <begin position="1"/>
        <end position="20"/>
    </location>
</feature>
<evidence type="ECO:0000313" key="4">
    <source>
        <dbReference type="Proteomes" id="UP000029736"/>
    </source>
</evidence>
<gene>
    <name evidence="3" type="ORF">IX84_22935</name>
</gene>
<dbReference type="InterPro" id="IPR011871">
    <property type="entry name" value="Fib_succ_major"/>
</dbReference>
<sequence>MRKTTLFILSAAVVMFMAVACNKDTINIPFITITGEAMQPSAFGAADGAIDIAVEGGAPPYQVFWSHGPDTEDVSGLPAGSYTVKIIDTKSTVASKTFELLQPDATPLDLNFTVEEVTYFGGNDGTATVSVSGGTSPYTFLWSNEEDTERIEKLTTGWYTVTVTDSGEPAITTIDSVLVGQPEFVCGRDSITDVDGNKYPTVDIGGQCWTTQNLRTEHLSENPEVAIEGRFCQDLNCTNAMGAHYTWDAAMNGAESAAGEEEVQGICPCEWHLPTKEEWEAFNAYLSVDGQGGTGVNVPNKIRGEGSPSGFDALMAGNWGYSVFEGENAVFWTATQQADGRAFYRLVNNFPLLGQGHVVKNSGLSVRCVKDRE</sequence>
<dbReference type="RefSeq" id="WP_044225833.1">
    <property type="nucleotide sequence ID" value="NZ_JBKAGJ010000013.1"/>
</dbReference>
<feature type="domain" description="Fibrobacter succinogenes major paralogous" evidence="2">
    <location>
        <begin position="202"/>
        <end position="370"/>
    </location>
</feature>
<dbReference type="OrthoDB" id="1488462at2"/>
<organism evidence="3 4">
    <name type="scientific">Phaeodactylibacter xiamenensis</name>
    <dbReference type="NCBI Taxonomy" id="1524460"/>
    <lineage>
        <taxon>Bacteria</taxon>
        <taxon>Pseudomonadati</taxon>
        <taxon>Bacteroidota</taxon>
        <taxon>Saprospiria</taxon>
        <taxon>Saprospirales</taxon>
        <taxon>Haliscomenobacteraceae</taxon>
        <taxon>Phaeodactylibacter</taxon>
    </lineage>
</organism>
<evidence type="ECO:0000313" key="3">
    <source>
        <dbReference type="EMBL" id="KGE86270.1"/>
    </source>
</evidence>
<dbReference type="Proteomes" id="UP000029736">
    <property type="component" value="Unassembled WGS sequence"/>
</dbReference>
<reference evidence="3 4" key="1">
    <citation type="journal article" date="2014" name="Int. J. Syst. Evol. Microbiol.">
        <title>Phaeodactylibacter xiamenensis gen. nov., sp. nov., a member of the family Saprospiraceae isolated from the marine alga Phaeodactylum tricornutum.</title>
        <authorList>
            <person name="Chen Z.Jr."/>
            <person name="Lei X."/>
            <person name="Lai Q."/>
            <person name="Li Y."/>
            <person name="Zhang B."/>
            <person name="Zhang J."/>
            <person name="Zhang H."/>
            <person name="Yang L."/>
            <person name="Zheng W."/>
            <person name="Tian Y."/>
            <person name="Yu Z."/>
            <person name="Xu H.Jr."/>
            <person name="Zheng T."/>
        </authorList>
    </citation>
    <scope>NUCLEOTIDE SEQUENCE [LARGE SCALE GENOMIC DNA]</scope>
    <source>
        <strain evidence="3 4">KD52</strain>
    </source>
</reference>
<feature type="chain" id="PRO_5001939762" description="Fibrobacter succinogenes major paralogous domain-containing protein" evidence="1">
    <location>
        <begin position="21"/>
        <end position="373"/>
    </location>
</feature>
<protein>
    <recommendedName>
        <fullName evidence="2">Fibrobacter succinogenes major paralogous domain-containing protein</fullName>
    </recommendedName>
</protein>
<dbReference type="Pfam" id="PF13573">
    <property type="entry name" value="SprB"/>
    <property type="match status" value="1"/>
</dbReference>